<organism evidence="1 2">
    <name type="scientific">Linderina macrospora</name>
    <dbReference type="NCBI Taxonomy" id="4868"/>
    <lineage>
        <taxon>Eukaryota</taxon>
        <taxon>Fungi</taxon>
        <taxon>Fungi incertae sedis</taxon>
        <taxon>Zoopagomycota</taxon>
        <taxon>Kickxellomycotina</taxon>
        <taxon>Kickxellomycetes</taxon>
        <taxon>Kickxellales</taxon>
        <taxon>Kickxellaceae</taxon>
        <taxon>Linderina</taxon>
    </lineage>
</organism>
<gene>
    <name evidence="1" type="primary">UBP15_2</name>
    <name evidence="1" type="ORF">FBU59_002532</name>
</gene>
<keyword evidence="1" id="KW-0645">Protease</keyword>
<evidence type="ECO:0000313" key="1">
    <source>
        <dbReference type="EMBL" id="KAJ1944692.1"/>
    </source>
</evidence>
<dbReference type="Proteomes" id="UP001150603">
    <property type="component" value="Unassembled WGS sequence"/>
</dbReference>
<keyword evidence="1" id="KW-0378">Hydrolase</keyword>
<dbReference type="EC" id="3.4.19.12" evidence="1"/>
<evidence type="ECO:0000313" key="2">
    <source>
        <dbReference type="Proteomes" id="UP001150603"/>
    </source>
</evidence>
<dbReference type="EMBL" id="JANBPW010001400">
    <property type="protein sequence ID" value="KAJ1944692.1"/>
    <property type="molecule type" value="Genomic_DNA"/>
</dbReference>
<comment type="caution">
    <text evidence="1">The sequence shown here is derived from an EMBL/GenBank/DDBJ whole genome shotgun (WGS) entry which is preliminary data.</text>
</comment>
<protein>
    <submittedName>
        <fullName evidence="1">Ubiquitin-specific protease ubp15</fullName>
        <ecNumber evidence="1">3.4.19.12</ecNumber>
    </submittedName>
</protein>
<accession>A0ACC1JB20</accession>
<sequence length="552" mass="62678">MSDPQEEDSNALPPYSAPPDQLLSAEDSRLLDKFAPLPGGFDEEAHGVFHWIIDDWSEKLKQSQEKSTVFSQELTLAGCQWQLYLYPQSTLYPAYVGMRLRCLTTDVVPNDWEKCLVFGLVIDNINNRISYENATSRFRVSHKIPASVYDKFTIRKSLSERQTYNDKPVIEDDKLRISIYMRTVLDETGVLWDYFKKGYDSYKQTGYAGLLPQERYLPLAPLLQTLYNIKPLRAAIDSARSAGNEPDKLLVLALRELFAGMKSSSRPMSTQKVEAVIRLLGPHGLHSAPNNQIYEFTSTIMDSLVKGLTKATHSNHVELLLGGLKRTTIKRVGVDPKQLSFFQRLNYSDKTVVDSPVNPLRLNIKGFHSVTEALREHFSLRVLTGADRPRTKGIVPYDATEKIHLLQLPSVLFIHLDRFEVAGSPAKVTKSDTSIEFDEVLDMSEVASDSDIHSSSSRYTLYGVMVHRGDGDKGNHFCILRPTIDDKWFLFEDEIVVPVRREEVFDKYETKDLQCSFGEASRQKEIVAAKRFANAYMLVYVRDDKTSKIIGV</sequence>
<keyword evidence="2" id="KW-1185">Reference proteome</keyword>
<reference evidence="1" key="1">
    <citation type="submission" date="2022-07" db="EMBL/GenBank/DDBJ databases">
        <title>Phylogenomic reconstructions and comparative analyses of Kickxellomycotina fungi.</title>
        <authorList>
            <person name="Reynolds N.K."/>
            <person name="Stajich J.E."/>
            <person name="Barry K."/>
            <person name="Grigoriev I.V."/>
            <person name="Crous P."/>
            <person name="Smith M.E."/>
        </authorList>
    </citation>
    <scope>NUCLEOTIDE SEQUENCE</scope>
    <source>
        <strain evidence="1">NRRL 5244</strain>
    </source>
</reference>
<proteinExistence type="predicted"/>
<name>A0ACC1JB20_9FUNG</name>